<evidence type="ECO:0000313" key="8">
    <source>
        <dbReference type="Proteomes" id="UP000077069"/>
    </source>
</evidence>
<dbReference type="GeneID" id="28759022"/>
<dbReference type="InParanoid" id="A0A177CFU3"/>
<dbReference type="GO" id="GO:0005886">
    <property type="term" value="C:plasma membrane"/>
    <property type="evidence" value="ECO:0007669"/>
    <property type="project" value="TreeGrafter"/>
</dbReference>
<evidence type="ECO:0000256" key="5">
    <source>
        <dbReference type="SAM" id="Phobius"/>
    </source>
</evidence>
<comment type="subcellular location">
    <subcellularLocation>
        <location evidence="1">Membrane</location>
        <topology evidence="1">Multi-pass membrane protein</topology>
    </subcellularLocation>
</comment>
<dbReference type="PANTHER" id="PTHR23502:SF50">
    <property type="entry name" value="TRANSPORTER, PUTATIVE (AFU_ORTHOLOGUE AFUA_5G00430)-RELATED"/>
    <property type="match status" value="1"/>
</dbReference>
<dbReference type="Pfam" id="PF07690">
    <property type="entry name" value="MFS_1"/>
    <property type="match status" value="1"/>
</dbReference>
<organism evidence="7 8">
    <name type="scientific">Paraphaeosphaeria sporulosa</name>
    <dbReference type="NCBI Taxonomy" id="1460663"/>
    <lineage>
        <taxon>Eukaryota</taxon>
        <taxon>Fungi</taxon>
        <taxon>Dikarya</taxon>
        <taxon>Ascomycota</taxon>
        <taxon>Pezizomycotina</taxon>
        <taxon>Dothideomycetes</taxon>
        <taxon>Pleosporomycetidae</taxon>
        <taxon>Pleosporales</taxon>
        <taxon>Massarineae</taxon>
        <taxon>Didymosphaeriaceae</taxon>
        <taxon>Paraphaeosphaeria</taxon>
    </lineage>
</organism>
<feature type="transmembrane region" description="Helical" evidence="5">
    <location>
        <begin position="364"/>
        <end position="387"/>
    </location>
</feature>
<evidence type="ECO:0000259" key="6">
    <source>
        <dbReference type="PROSITE" id="PS50850"/>
    </source>
</evidence>
<evidence type="ECO:0000256" key="1">
    <source>
        <dbReference type="ARBA" id="ARBA00004141"/>
    </source>
</evidence>
<gene>
    <name evidence="7" type="ORF">CC84DRAFT_1118905</name>
</gene>
<dbReference type="SUPFAM" id="SSF103473">
    <property type="entry name" value="MFS general substrate transporter"/>
    <property type="match status" value="1"/>
</dbReference>
<keyword evidence="4 5" id="KW-0472">Membrane</keyword>
<feature type="transmembrane region" description="Helical" evidence="5">
    <location>
        <begin position="182"/>
        <end position="203"/>
    </location>
</feature>
<dbReference type="InterPro" id="IPR020846">
    <property type="entry name" value="MFS_dom"/>
</dbReference>
<evidence type="ECO:0000256" key="4">
    <source>
        <dbReference type="ARBA" id="ARBA00023136"/>
    </source>
</evidence>
<dbReference type="RefSeq" id="XP_018035962.1">
    <property type="nucleotide sequence ID" value="XM_018175536.1"/>
</dbReference>
<keyword evidence="3 5" id="KW-1133">Transmembrane helix</keyword>
<dbReference type="PANTHER" id="PTHR23502">
    <property type="entry name" value="MAJOR FACILITATOR SUPERFAMILY"/>
    <property type="match status" value="1"/>
</dbReference>
<feature type="transmembrane region" description="Helical" evidence="5">
    <location>
        <begin position="209"/>
        <end position="229"/>
    </location>
</feature>
<keyword evidence="2 5" id="KW-0812">Transmembrane</keyword>
<dbReference type="PROSITE" id="PS50850">
    <property type="entry name" value="MFS"/>
    <property type="match status" value="1"/>
</dbReference>
<feature type="transmembrane region" description="Helical" evidence="5">
    <location>
        <begin position="493"/>
        <end position="516"/>
    </location>
</feature>
<feature type="transmembrane region" description="Helical" evidence="5">
    <location>
        <begin position="94"/>
        <end position="114"/>
    </location>
</feature>
<evidence type="ECO:0000256" key="2">
    <source>
        <dbReference type="ARBA" id="ARBA00022692"/>
    </source>
</evidence>
<feature type="domain" description="Major facilitator superfamily (MFS) profile" evidence="6">
    <location>
        <begin position="52"/>
        <end position="519"/>
    </location>
</feature>
<feature type="transmembrane region" description="Helical" evidence="5">
    <location>
        <begin position="54"/>
        <end position="74"/>
    </location>
</feature>
<dbReference type="Proteomes" id="UP000077069">
    <property type="component" value="Unassembled WGS sequence"/>
</dbReference>
<accession>A0A177CFU3</accession>
<dbReference type="OrthoDB" id="5215911at2759"/>
<name>A0A177CFU3_9PLEO</name>
<dbReference type="InterPro" id="IPR011701">
    <property type="entry name" value="MFS"/>
</dbReference>
<evidence type="ECO:0000256" key="3">
    <source>
        <dbReference type="ARBA" id="ARBA00022989"/>
    </source>
</evidence>
<sequence length="539" mass="59488">MPDYDNASSWPPGTVTLERKISLSLFEGYEVVLVPAPSIDPNDPLNWKAWEKNLNIALTLFYSVLVFALISAITPTWAPMNIELGFSYETLQNSYATGTAALGVGALLFIPFALKYGRRPIYVLSSLGQVAVAIWAAKMTSTADLYLIQVFNCLFGSLAEVIVQMTIADVFFVHQRGLMNNLYVCTMTIGTSMAALVAGYITVGQGWRWVWWWTAICMGVCLVLFVFFYEETKFVPPIESFAEAAQTPVHSAGNRITDPDLKFADDQLKPVGSIITEIVPPRNTYIQRLKPLHATRGSIKQLAHHSYQPLLVECTIPAVLYVALLYGLITAALQVSVTLVATYMPAPPYNFSPSAVGLMSLPPLIGNIIGTALSAPFTDRLIIYLARRNKGIYEPEMRLWLLLVFAPVYPAALLLTGYALGKGMSWPVVAVGLGLQGFAMPPIASVALTYLTDAYTDIIADAVIGVTFTRNLMATIFVLVLTPWVQRVQLHNVMLTFAMMTLPVLLGGTVALIIYGKRLRCWTKDRYHLYAARQMDTRS</sequence>
<proteinExistence type="predicted"/>
<feature type="transmembrane region" description="Helical" evidence="5">
    <location>
        <begin position="318"/>
        <end position="344"/>
    </location>
</feature>
<dbReference type="EMBL" id="KV441552">
    <property type="protein sequence ID" value="OAG05597.1"/>
    <property type="molecule type" value="Genomic_DNA"/>
</dbReference>
<feature type="transmembrane region" description="Helical" evidence="5">
    <location>
        <begin position="458"/>
        <end position="481"/>
    </location>
</feature>
<dbReference type="GO" id="GO:0022857">
    <property type="term" value="F:transmembrane transporter activity"/>
    <property type="evidence" value="ECO:0007669"/>
    <property type="project" value="InterPro"/>
</dbReference>
<dbReference type="AlphaFoldDB" id="A0A177CFU3"/>
<feature type="transmembrane region" description="Helical" evidence="5">
    <location>
        <begin position="146"/>
        <end position="170"/>
    </location>
</feature>
<dbReference type="InterPro" id="IPR036259">
    <property type="entry name" value="MFS_trans_sf"/>
</dbReference>
<dbReference type="STRING" id="1460663.A0A177CFU3"/>
<feature type="transmembrane region" description="Helical" evidence="5">
    <location>
        <begin position="121"/>
        <end position="140"/>
    </location>
</feature>
<feature type="transmembrane region" description="Helical" evidence="5">
    <location>
        <begin position="399"/>
        <end position="420"/>
    </location>
</feature>
<dbReference type="Gene3D" id="1.20.1250.20">
    <property type="entry name" value="MFS general substrate transporter like domains"/>
    <property type="match status" value="1"/>
</dbReference>
<evidence type="ECO:0000313" key="7">
    <source>
        <dbReference type="EMBL" id="OAG05597.1"/>
    </source>
</evidence>
<keyword evidence="8" id="KW-1185">Reference proteome</keyword>
<feature type="transmembrane region" description="Helical" evidence="5">
    <location>
        <begin position="426"/>
        <end position="451"/>
    </location>
</feature>
<protein>
    <submittedName>
        <fullName evidence="7">Major facilitator superfamily transporter-like protein</fullName>
    </submittedName>
</protein>
<reference evidence="7 8" key="1">
    <citation type="submission" date="2016-05" db="EMBL/GenBank/DDBJ databases">
        <title>Comparative analysis of secretome profiles of manganese(II)-oxidizing ascomycete fungi.</title>
        <authorList>
            <consortium name="DOE Joint Genome Institute"/>
            <person name="Zeiner C.A."/>
            <person name="Purvine S.O."/>
            <person name="Zink E.M."/>
            <person name="Wu S."/>
            <person name="Pasa-Tolic L."/>
            <person name="Chaput D.L."/>
            <person name="Haridas S."/>
            <person name="Grigoriev I.V."/>
            <person name="Santelli C.M."/>
            <person name="Hansel C.M."/>
        </authorList>
    </citation>
    <scope>NUCLEOTIDE SEQUENCE [LARGE SCALE GENOMIC DNA]</scope>
    <source>
        <strain evidence="7 8">AP3s5-JAC2a</strain>
    </source>
</reference>